<dbReference type="InterPro" id="IPR015892">
    <property type="entry name" value="Carbonic_anhydrase_CS"/>
</dbReference>
<dbReference type="InParanoid" id="A0A409WBQ9"/>
<evidence type="ECO:0000313" key="10">
    <source>
        <dbReference type="Proteomes" id="UP000284706"/>
    </source>
</evidence>
<comment type="caution">
    <text evidence="9">The sequence shown here is derived from an EMBL/GenBank/DDBJ whole genome shotgun (WGS) entry which is preliminary data.</text>
</comment>
<keyword evidence="8" id="KW-0732">Signal</keyword>
<keyword evidence="4 7" id="KW-0862">Zinc</keyword>
<dbReference type="GO" id="GO:0015976">
    <property type="term" value="P:carbon utilization"/>
    <property type="evidence" value="ECO:0007669"/>
    <property type="project" value="InterPro"/>
</dbReference>
<comment type="catalytic activity">
    <reaction evidence="6">
        <text>hydrogencarbonate + H(+) = CO2 + H2O</text>
        <dbReference type="Rhea" id="RHEA:10748"/>
        <dbReference type="ChEBI" id="CHEBI:15377"/>
        <dbReference type="ChEBI" id="CHEBI:15378"/>
        <dbReference type="ChEBI" id="CHEBI:16526"/>
        <dbReference type="ChEBI" id="CHEBI:17544"/>
        <dbReference type="EC" id="4.2.1.1"/>
    </reaction>
</comment>
<evidence type="ECO:0000313" key="9">
    <source>
        <dbReference type="EMBL" id="PPQ75928.1"/>
    </source>
</evidence>
<keyword evidence="3 7" id="KW-0479">Metal-binding</keyword>
<dbReference type="GO" id="GO:0008270">
    <property type="term" value="F:zinc ion binding"/>
    <property type="evidence" value="ECO:0007669"/>
    <property type="project" value="InterPro"/>
</dbReference>
<dbReference type="PANTHER" id="PTHR11002:SF76">
    <property type="entry name" value="CARBONIC ANHYDRASE"/>
    <property type="match status" value="1"/>
</dbReference>
<evidence type="ECO:0000256" key="5">
    <source>
        <dbReference type="ARBA" id="ARBA00023239"/>
    </source>
</evidence>
<keyword evidence="10" id="KW-1185">Reference proteome</keyword>
<dbReference type="Pfam" id="PF00484">
    <property type="entry name" value="Pro_CA"/>
    <property type="match status" value="2"/>
</dbReference>
<dbReference type="GO" id="GO:0071244">
    <property type="term" value="P:cellular response to carbon dioxide"/>
    <property type="evidence" value="ECO:0007669"/>
    <property type="project" value="TreeGrafter"/>
</dbReference>
<feature type="binding site" evidence="7">
    <location>
        <position position="445"/>
    </location>
    <ligand>
        <name>Zn(2+)</name>
        <dbReference type="ChEBI" id="CHEBI:29105"/>
    </ligand>
</feature>
<feature type="signal peptide" evidence="8">
    <location>
        <begin position="1"/>
        <end position="23"/>
    </location>
</feature>
<dbReference type="EMBL" id="NHYE01005214">
    <property type="protein sequence ID" value="PPQ75928.1"/>
    <property type="molecule type" value="Genomic_DNA"/>
</dbReference>
<evidence type="ECO:0000256" key="4">
    <source>
        <dbReference type="ARBA" id="ARBA00022833"/>
    </source>
</evidence>
<comment type="similarity">
    <text evidence="1">Belongs to the beta-class carbonic anhydrase family.</text>
</comment>
<evidence type="ECO:0000256" key="6">
    <source>
        <dbReference type="ARBA" id="ARBA00048348"/>
    </source>
</evidence>
<evidence type="ECO:0000256" key="7">
    <source>
        <dbReference type="PIRSR" id="PIRSR601765-1"/>
    </source>
</evidence>
<dbReference type="OrthoDB" id="10248475at2759"/>
<dbReference type="STRING" id="231916.A0A409WBQ9"/>
<comment type="cofactor">
    <cofactor evidence="7">
        <name>Zn(2+)</name>
        <dbReference type="ChEBI" id="CHEBI:29105"/>
    </cofactor>
    <text evidence="7">Binds 1 zinc ion per subunit.</text>
</comment>
<dbReference type="EC" id="4.2.1.1" evidence="2"/>
<evidence type="ECO:0000256" key="2">
    <source>
        <dbReference type="ARBA" id="ARBA00012925"/>
    </source>
</evidence>
<dbReference type="InterPro" id="IPR036874">
    <property type="entry name" value="Carbonic_anhydrase_sf"/>
</dbReference>
<dbReference type="InterPro" id="IPR001765">
    <property type="entry name" value="Carbonic_anhydrase"/>
</dbReference>
<feature type="binding site" evidence="7">
    <location>
        <position position="386"/>
    </location>
    <ligand>
        <name>Zn(2+)</name>
        <dbReference type="ChEBI" id="CHEBI:29105"/>
    </ligand>
</feature>
<dbReference type="PANTHER" id="PTHR11002">
    <property type="entry name" value="CARBONIC ANHYDRASE"/>
    <property type="match status" value="1"/>
</dbReference>
<dbReference type="Gene3D" id="3.40.1050.10">
    <property type="entry name" value="Carbonic anhydrase"/>
    <property type="match status" value="2"/>
</dbReference>
<accession>A0A409WBQ9</accession>
<evidence type="ECO:0000256" key="1">
    <source>
        <dbReference type="ARBA" id="ARBA00006217"/>
    </source>
</evidence>
<keyword evidence="5" id="KW-0456">Lyase</keyword>
<sequence>MRAQAFKAALWLFSLSLTPQIYAVTTSYYPASSPLNSSTLNNATDSPTSSGNLDILATGNEFFRKETAKTNPGLLRNLTVNGQHPPFMYLGCADSRVSEGTIFNAKPGTLLVQRNIANQFLSLDDDVQGVFSYAVAELGVAHIIVMGHYGCGAVGAAIQTPPPTPVDGPRTAVRRFVAPIREIYYASNRTEIVKLRQRNERLQHVDFPAFDEPGYRALVEANIEVNVRRIAESSLIRNLYSTRGHDLFIHGFVYDISDGRVYNLGVSVGPPGVEVPSVPFPLVSVSAIWLFSLSITGRVYAVTTPYHPESPPFQFSPLGGAGGSSSGLGMLAVGNEIFRTEIAITDPGLLTNLTVNGQRQLISRFHILPIDSTRWHLDPQFLYLGCSDSRVSAGTIFNAKPGTLFVQRNIANQFLNLDDDVQAVFSYAVDELGVSHIIVMGHYGCGGVAAAIATPPSPPIEGPDTAIQNWISSIREIYNTSNRTEIVQLRQKNAHLQHVDPPPFNDPGYRALIEENVVTGVRRIAESSLIRNLYSTREHDLFIHGFVYDISNGRVYNLGVSVGPPGVQIPVVPFPRVPAVHH</sequence>
<proteinExistence type="inferred from homology"/>
<gene>
    <name evidence="9" type="ORF">CVT26_006380</name>
</gene>
<dbReference type="SMART" id="SM00947">
    <property type="entry name" value="Pro_CA"/>
    <property type="match status" value="2"/>
</dbReference>
<dbReference type="PROSITE" id="PS00704">
    <property type="entry name" value="PROK_CO2_ANHYDRASE_1"/>
    <property type="match status" value="1"/>
</dbReference>
<dbReference type="GO" id="GO:0004089">
    <property type="term" value="F:carbonate dehydratase activity"/>
    <property type="evidence" value="ECO:0007669"/>
    <property type="project" value="UniProtKB-EC"/>
</dbReference>
<reference evidence="9 10" key="1">
    <citation type="journal article" date="2018" name="Evol. Lett.">
        <title>Horizontal gene cluster transfer increased hallucinogenic mushroom diversity.</title>
        <authorList>
            <person name="Reynolds H.T."/>
            <person name="Vijayakumar V."/>
            <person name="Gluck-Thaler E."/>
            <person name="Korotkin H.B."/>
            <person name="Matheny P.B."/>
            <person name="Slot J.C."/>
        </authorList>
    </citation>
    <scope>NUCLEOTIDE SEQUENCE [LARGE SCALE GENOMIC DNA]</scope>
    <source>
        <strain evidence="9 10">SRW20</strain>
    </source>
</reference>
<dbReference type="AlphaFoldDB" id="A0A409WBQ9"/>
<evidence type="ECO:0000256" key="3">
    <source>
        <dbReference type="ARBA" id="ARBA00022723"/>
    </source>
</evidence>
<dbReference type="Proteomes" id="UP000284706">
    <property type="component" value="Unassembled WGS sequence"/>
</dbReference>
<feature type="chain" id="PRO_5019252314" description="carbonic anhydrase" evidence="8">
    <location>
        <begin position="24"/>
        <end position="582"/>
    </location>
</feature>
<name>A0A409WBQ9_9AGAR</name>
<protein>
    <recommendedName>
        <fullName evidence="2">carbonic anhydrase</fullName>
        <ecNumber evidence="2">4.2.1.1</ecNumber>
    </recommendedName>
</protein>
<feature type="binding site" evidence="7">
    <location>
        <position position="442"/>
    </location>
    <ligand>
        <name>Zn(2+)</name>
        <dbReference type="ChEBI" id="CHEBI:29105"/>
    </ligand>
</feature>
<dbReference type="GO" id="GO:0034599">
    <property type="term" value="P:cellular response to oxidative stress"/>
    <property type="evidence" value="ECO:0007669"/>
    <property type="project" value="TreeGrafter"/>
</dbReference>
<feature type="binding site" evidence="7">
    <location>
        <position position="388"/>
    </location>
    <ligand>
        <name>Zn(2+)</name>
        <dbReference type="ChEBI" id="CHEBI:29105"/>
    </ligand>
</feature>
<organism evidence="9 10">
    <name type="scientific">Gymnopilus dilepis</name>
    <dbReference type="NCBI Taxonomy" id="231916"/>
    <lineage>
        <taxon>Eukaryota</taxon>
        <taxon>Fungi</taxon>
        <taxon>Dikarya</taxon>
        <taxon>Basidiomycota</taxon>
        <taxon>Agaricomycotina</taxon>
        <taxon>Agaricomycetes</taxon>
        <taxon>Agaricomycetidae</taxon>
        <taxon>Agaricales</taxon>
        <taxon>Agaricineae</taxon>
        <taxon>Hymenogastraceae</taxon>
        <taxon>Gymnopilus</taxon>
    </lineage>
</organism>
<evidence type="ECO:0000256" key="8">
    <source>
        <dbReference type="SAM" id="SignalP"/>
    </source>
</evidence>
<dbReference type="SUPFAM" id="SSF53056">
    <property type="entry name" value="beta-carbonic anhydrase, cab"/>
    <property type="match status" value="2"/>
</dbReference>